<dbReference type="GO" id="GO:0008483">
    <property type="term" value="F:transaminase activity"/>
    <property type="evidence" value="ECO:0007669"/>
    <property type="project" value="UniProtKB-KW"/>
</dbReference>
<name>A0AAU8S2H6_9FLAO</name>
<dbReference type="EMBL" id="CP009976">
    <property type="protein sequence ID" value="AIZ43499.1"/>
    <property type="molecule type" value="Genomic_DNA"/>
</dbReference>
<dbReference type="InterPro" id="IPR032577">
    <property type="entry name" value="DUF4920"/>
</dbReference>
<keyword evidence="1" id="KW-0032">Aminotransferase</keyword>
<sequence length="167" mass="18285">MKGINILLVIIVCFVSCKGQNKQTTEQPSNENSVLYSSFGAEISEDNALVASEMTLKYQNLVVTDTIATKFKGTVIDVCQAKGCWMNVTLDNGAQAMVKFKDYGFFMPKDIAGKEVIVNGLAFIEHMSVEEQRHYAEDGGESEAAIASIVAPKKTFRFEADGVLITQ</sequence>
<dbReference type="AlphaFoldDB" id="A0AAU8S2H6"/>
<protein>
    <submittedName>
        <fullName evidence="1">Branched-chain amino acid aminotransferase</fullName>
    </submittedName>
</protein>
<proteinExistence type="predicted"/>
<reference evidence="1 2" key="1">
    <citation type="journal article" date="2014" name="Environ. Microbiol.">
        <title>Contrasting genomic patterns and infection strategies of two co-existing Bacteroidetes podovirus genera.</title>
        <authorList>
            <person name="Holmfeldt K."/>
            <person name="Howard-Varona C."/>
            <person name="Solonenko N."/>
            <person name="Sullivan M.B."/>
        </authorList>
    </citation>
    <scope>NUCLEOTIDE SEQUENCE [LARGE SCALE GENOMIC DNA]</scope>
    <source>
        <strain evidence="1 2">18</strain>
    </source>
</reference>
<evidence type="ECO:0000313" key="1">
    <source>
        <dbReference type="EMBL" id="AIZ43499.1"/>
    </source>
</evidence>
<dbReference type="GeneID" id="78062843"/>
<dbReference type="Pfam" id="PF16267">
    <property type="entry name" value="DUF4920"/>
    <property type="match status" value="1"/>
</dbReference>
<gene>
    <name evidence="1" type="ORF">M666_19250</name>
</gene>
<evidence type="ECO:0000313" key="2">
    <source>
        <dbReference type="Proteomes" id="UP000030786"/>
    </source>
</evidence>
<accession>A0AAU8S2H6</accession>
<organism evidence="1 2">
    <name type="scientific">Cellulophaga baltica 18</name>
    <dbReference type="NCBI Taxonomy" id="1348584"/>
    <lineage>
        <taxon>Bacteria</taxon>
        <taxon>Pseudomonadati</taxon>
        <taxon>Bacteroidota</taxon>
        <taxon>Flavobacteriia</taxon>
        <taxon>Flavobacteriales</taxon>
        <taxon>Flavobacteriaceae</taxon>
        <taxon>Cellulophaga</taxon>
    </lineage>
</organism>
<dbReference type="KEGG" id="cbat:M666_19250"/>
<dbReference type="RefSeq" id="WP_029445567.1">
    <property type="nucleotide sequence ID" value="NZ_CP009976.1"/>
</dbReference>
<dbReference type="Proteomes" id="UP000030786">
    <property type="component" value="Chromosome"/>
</dbReference>
<keyword evidence="1" id="KW-0808">Transferase</keyword>